<evidence type="ECO:0000256" key="10">
    <source>
        <dbReference type="ARBA" id="ARBA00047936"/>
    </source>
</evidence>
<dbReference type="Gene3D" id="2.40.50.100">
    <property type="match status" value="1"/>
</dbReference>
<evidence type="ECO:0000256" key="11">
    <source>
        <dbReference type="ARBA" id="ARBA00050355"/>
    </source>
</evidence>
<dbReference type="InterPro" id="IPR005116">
    <property type="entry name" value="Transp-assoc_OB_typ1"/>
</dbReference>
<evidence type="ECO:0000256" key="15">
    <source>
        <dbReference type="ARBA" id="ARBA00065962"/>
    </source>
</evidence>
<dbReference type="Pfam" id="PF00005">
    <property type="entry name" value="ABC_tran"/>
    <property type="match status" value="1"/>
</dbReference>
<dbReference type="SMART" id="SM00382">
    <property type="entry name" value="AAA"/>
    <property type="match status" value="1"/>
</dbReference>
<evidence type="ECO:0000256" key="3">
    <source>
        <dbReference type="ARBA" id="ARBA00022505"/>
    </source>
</evidence>
<dbReference type="Proteomes" id="UP000292580">
    <property type="component" value="Unassembled WGS sequence"/>
</dbReference>
<dbReference type="NCBIfam" id="NF040840">
    <property type="entry name" value="tungstate_WtpC"/>
    <property type="match status" value="1"/>
</dbReference>
<dbReference type="EC" id="7.5.2.13" evidence="16"/>
<dbReference type="Gene3D" id="3.40.50.300">
    <property type="entry name" value="P-loop containing nucleotide triphosphate hydrolases"/>
    <property type="match status" value="1"/>
</dbReference>
<keyword evidence="20" id="KW-1185">Reference proteome</keyword>
<comment type="subcellular location">
    <subcellularLocation>
        <location evidence="1">Cell membrane</location>
        <topology evidence="1">Peripheral membrane protein</topology>
    </subcellularLocation>
</comment>
<dbReference type="GO" id="GO:0005886">
    <property type="term" value="C:plasma membrane"/>
    <property type="evidence" value="ECO:0007669"/>
    <property type="project" value="UniProtKB-SubCell"/>
</dbReference>
<feature type="domain" description="Mop" evidence="18">
    <location>
        <begin position="285"/>
        <end position="348"/>
    </location>
</feature>
<dbReference type="PANTHER" id="PTHR42781">
    <property type="entry name" value="SPERMIDINE/PUTRESCINE IMPORT ATP-BINDING PROTEIN POTA"/>
    <property type="match status" value="1"/>
</dbReference>
<dbReference type="EMBL" id="PGCL01000005">
    <property type="protein sequence ID" value="TAJ43563.1"/>
    <property type="molecule type" value="Genomic_DNA"/>
</dbReference>
<dbReference type="GO" id="GO:0016887">
    <property type="term" value="F:ATP hydrolysis activity"/>
    <property type="evidence" value="ECO:0007669"/>
    <property type="project" value="InterPro"/>
</dbReference>
<dbReference type="PANTHER" id="PTHR42781:SF7">
    <property type="entry name" value="MOLYBDENUM ABC TRANSPORTER, ATP-BINDING PROTEIN"/>
    <property type="match status" value="1"/>
</dbReference>
<evidence type="ECO:0000256" key="1">
    <source>
        <dbReference type="ARBA" id="ARBA00004202"/>
    </source>
</evidence>
<evidence type="ECO:0000259" key="18">
    <source>
        <dbReference type="PROSITE" id="PS51866"/>
    </source>
</evidence>
<evidence type="ECO:0000256" key="14">
    <source>
        <dbReference type="ARBA" id="ARBA00061029"/>
    </source>
</evidence>
<sequence length="348" mass="38442">MLEIEHVSKDMGEFVLKDASLQVNDGEYLVIIGPTGAGKTILLETLAGIYPPDSGRVVLDGRDITDVPPRERNICMVYQDYMLFPHLTVAENIGFGLRNRKVEATEIERKVTDAARFLAIDHLLHRHPDTLSGGEQQRAAIARAIVMEPALLLLDEPLSALDGQTREKLRKELRRLHDLYGITVIHVTHNFEEVFSLADRVAVIRGGEIVQVGEPHEVFRKPNCEFVANFVGVENLFHGRCVQKGDLCEIDAGGVRIVSATCSGDGEVTATVRPEDILISRTPLDSSAQNSLKGTIVDIVDNGMVVRITVDAGIPFVVVLTRRGVVDLDIHQDEEVWITFKASSVHVF</sequence>
<evidence type="ECO:0000313" key="19">
    <source>
        <dbReference type="EMBL" id="TAJ43563.1"/>
    </source>
</evidence>
<organism evidence="19 20">
    <name type="scientific">Methanofollis fontis</name>
    <dbReference type="NCBI Taxonomy" id="2052832"/>
    <lineage>
        <taxon>Archaea</taxon>
        <taxon>Methanobacteriati</taxon>
        <taxon>Methanobacteriota</taxon>
        <taxon>Stenosarchaea group</taxon>
        <taxon>Methanomicrobia</taxon>
        <taxon>Methanomicrobiales</taxon>
        <taxon>Methanomicrobiaceae</taxon>
        <taxon>Methanofollis</taxon>
    </lineage>
</organism>
<dbReference type="SUPFAM" id="SSF50331">
    <property type="entry name" value="MOP-like"/>
    <property type="match status" value="1"/>
</dbReference>
<dbReference type="PROSITE" id="PS00211">
    <property type="entry name" value="ABC_TRANSPORTER_1"/>
    <property type="match status" value="1"/>
</dbReference>
<accession>A0A483CKV8</accession>
<dbReference type="SUPFAM" id="SSF52540">
    <property type="entry name" value="P-loop containing nucleoside triphosphate hydrolases"/>
    <property type="match status" value="1"/>
</dbReference>
<dbReference type="InterPro" id="IPR017871">
    <property type="entry name" value="ABC_transporter-like_CS"/>
</dbReference>
<dbReference type="GO" id="GO:1902495">
    <property type="term" value="C:transmembrane transporter complex"/>
    <property type="evidence" value="ECO:0007669"/>
    <property type="project" value="UniProtKB-ARBA"/>
</dbReference>
<evidence type="ECO:0000256" key="2">
    <source>
        <dbReference type="ARBA" id="ARBA00022448"/>
    </source>
</evidence>
<evidence type="ECO:0000256" key="7">
    <source>
        <dbReference type="ARBA" id="ARBA00038781"/>
    </source>
</evidence>
<reference evidence="19 20" key="1">
    <citation type="submission" date="2017-11" db="EMBL/GenBank/DDBJ databases">
        <title>Isolation and Characterization of Methanofollis Species from Methane Seep Offshore SW Taiwan.</title>
        <authorList>
            <person name="Teng N.-H."/>
            <person name="Lai M.-C."/>
            <person name="Chen S.-C."/>
        </authorList>
    </citation>
    <scope>NUCLEOTIDE SEQUENCE [LARGE SCALE GENOMIC DNA]</scope>
    <source>
        <strain evidence="19 20">FWC-SCC2</strain>
    </source>
</reference>
<dbReference type="OrthoDB" id="18368at2157"/>
<evidence type="ECO:0000256" key="9">
    <source>
        <dbReference type="ARBA" id="ARBA00041133"/>
    </source>
</evidence>
<gene>
    <name evidence="19" type="ORF">CUJ86_10565</name>
</gene>
<evidence type="ECO:0000256" key="4">
    <source>
        <dbReference type="ARBA" id="ARBA00022741"/>
    </source>
</evidence>
<dbReference type="InterPro" id="IPR003593">
    <property type="entry name" value="AAA+_ATPase"/>
</dbReference>
<dbReference type="AlphaFoldDB" id="A0A483CKV8"/>
<evidence type="ECO:0000256" key="5">
    <source>
        <dbReference type="ARBA" id="ARBA00022840"/>
    </source>
</evidence>
<dbReference type="CDD" id="cd03299">
    <property type="entry name" value="ABC_ModC_like"/>
    <property type="match status" value="1"/>
</dbReference>
<dbReference type="RefSeq" id="WP_130647542.1">
    <property type="nucleotide sequence ID" value="NZ_PGCL01000005.1"/>
</dbReference>
<keyword evidence="4" id="KW-0547">Nucleotide-binding</keyword>
<dbReference type="PROSITE" id="PS51866">
    <property type="entry name" value="MOP"/>
    <property type="match status" value="1"/>
</dbReference>
<dbReference type="EC" id="7.3.2.6" evidence="8"/>
<dbReference type="FunFam" id="3.40.50.300:FF:000042">
    <property type="entry name" value="Maltose/maltodextrin ABC transporter, ATP-binding protein"/>
    <property type="match status" value="1"/>
</dbReference>
<keyword evidence="5" id="KW-0067">ATP-binding</keyword>
<comment type="similarity">
    <text evidence="14">Belongs to the ABC transporter superfamily. Carbohydrate uptake transporter-1 (CUT1) (TC 3.A.1.1) family.</text>
</comment>
<comment type="function">
    <text evidence="13">Part of the ABC transporter complex XacGHIJK involved in the uptake of xylose and arabinose. Responsible for energy coupling to the transport system.</text>
</comment>
<evidence type="ECO:0000256" key="13">
    <source>
        <dbReference type="ARBA" id="ARBA00053454"/>
    </source>
</evidence>
<proteinExistence type="inferred from homology"/>
<feature type="domain" description="ABC transporter" evidence="17">
    <location>
        <begin position="2"/>
        <end position="231"/>
    </location>
</feature>
<evidence type="ECO:0000256" key="12">
    <source>
        <dbReference type="ARBA" id="ARBA00051890"/>
    </source>
</evidence>
<comment type="caution">
    <text evidence="19">The sequence shown here is derived from an EMBL/GenBank/DDBJ whole genome shotgun (WGS) entry which is preliminary data.</text>
</comment>
<evidence type="ECO:0000313" key="20">
    <source>
        <dbReference type="Proteomes" id="UP000292580"/>
    </source>
</evidence>
<comment type="catalytic activity">
    <reaction evidence="12">
        <text>L-arabinose(out) + ATP + H2O = L-arabinose(in) + ADP + phosphate + H(+)</text>
        <dbReference type="Rhea" id="RHEA:30007"/>
        <dbReference type="ChEBI" id="CHEBI:15377"/>
        <dbReference type="ChEBI" id="CHEBI:15378"/>
        <dbReference type="ChEBI" id="CHEBI:17535"/>
        <dbReference type="ChEBI" id="CHEBI:30616"/>
        <dbReference type="ChEBI" id="CHEBI:43474"/>
        <dbReference type="ChEBI" id="CHEBI:456216"/>
        <dbReference type="EC" id="7.5.2.13"/>
    </reaction>
    <physiologicalReaction direction="left-to-right" evidence="12">
        <dbReference type="Rhea" id="RHEA:30008"/>
    </physiologicalReaction>
</comment>
<dbReference type="GO" id="GO:0005524">
    <property type="term" value="F:ATP binding"/>
    <property type="evidence" value="ECO:0007669"/>
    <property type="project" value="UniProtKB-KW"/>
</dbReference>
<evidence type="ECO:0000259" key="17">
    <source>
        <dbReference type="PROSITE" id="PS50893"/>
    </source>
</evidence>
<keyword evidence="3" id="KW-0500">Molybdenum</keyword>
<dbReference type="InterPro" id="IPR050093">
    <property type="entry name" value="ABC_SmlMolc_Importer"/>
</dbReference>
<comment type="catalytic activity">
    <reaction evidence="11">
        <text>D-xylose(out) + ATP + H2O = D-xylose(in) + ADP + phosphate + H(+)</text>
        <dbReference type="Rhea" id="RHEA:29899"/>
        <dbReference type="ChEBI" id="CHEBI:15377"/>
        <dbReference type="ChEBI" id="CHEBI:15378"/>
        <dbReference type="ChEBI" id="CHEBI:30616"/>
        <dbReference type="ChEBI" id="CHEBI:43474"/>
        <dbReference type="ChEBI" id="CHEBI:53455"/>
        <dbReference type="ChEBI" id="CHEBI:456216"/>
        <dbReference type="EC" id="7.5.2.13"/>
    </reaction>
    <physiologicalReaction direction="left-to-right" evidence="11">
        <dbReference type="Rhea" id="RHEA:29900"/>
    </physiologicalReaction>
</comment>
<comment type="subunit">
    <text evidence="7">The complex is composed of two ATP-binding proteins (WtpC), two transmembrane proteins (WtpB) and a solute-binding protein (WtpA).</text>
</comment>
<protein>
    <recommendedName>
        <fullName evidence="9">Molybdate/tungstate import ATP-binding protein WtpC</fullName>
        <ecNumber evidence="8">7.3.2.6</ecNumber>
        <ecNumber evidence="16">7.5.2.13</ecNumber>
    </recommendedName>
</protein>
<dbReference type="PROSITE" id="PS50893">
    <property type="entry name" value="ABC_TRANSPORTER_2"/>
    <property type="match status" value="1"/>
</dbReference>
<dbReference type="GO" id="GO:0015689">
    <property type="term" value="P:molybdate ion transport"/>
    <property type="evidence" value="ECO:0007669"/>
    <property type="project" value="InterPro"/>
</dbReference>
<dbReference type="GO" id="GO:1901238">
    <property type="term" value="F:ABC-type tungstate transporter activity"/>
    <property type="evidence" value="ECO:0007669"/>
    <property type="project" value="UniProtKB-EC"/>
</dbReference>
<evidence type="ECO:0000256" key="6">
    <source>
        <dbReference type="ARBA" id="ARBA00038307"/>
    </source>
</evidence>
<name>A0A483CKV8_9EURY</name>
<comment type="catalytic activity">
    <reaction evidence="10">
        <text>tungstate(in) + ATP + H2O = tungstate(out) + ADP + phosphate + H(+)</text>
        <dbReference type="Rhea" id="RHEA:35027"/>
        <dbReference type="ChEBI" id="CHEBI:15377"/>
        <dbReference type="ChEBI" id="CHEBI:15378"/>
        <dbReference type="ChEBI" id="CHEBI:30616"/>
        <dbReference type="ChEBI" id="CHEBI:43474"/>
        <dbReference type="ChEBI" id="CHEBI:46502"/>
        <dbReference type="ChEBI" id="CHEBI:456216"/>
        <dbReference type="EC" id="7.3.2.6"/>
    </reaction>
</comment>
<dbReference type="Pfam" id="PF03459">
    <property type="entry name" value="TOBE"/>
    <property type="match status" value="1"/>
</dbReference>
<keyword evidence="2" id="KW-0813">Transport</keyword>
<comment type="similarity">
    <text evidence="6">Belongs to the ABC transporter superfamily. Sulfate/tungstate importer (TC 3.A.1.6) family.</text>
</comment>
<dbReference type="InterPro" id="IPR004606">
    <property type="entry name" value="Mop_domain"/>
</dbReference>
<dbReference type="InterPro" id="IPR003439">
    <property type="entry name" value="ABC_transporter-like_ATP-bd"/>
</dbReference>
<dbReference type="InterPro" id="IPR008995">
    <property type="entry name" value="Mo/tungstate-bd_C_term_dom"/>
</dbReference>
<dbReference type="InterPro" id="IPR053428">
    <property type="entry name" value="Molybdate/tungstate_ABC-ATPase"/>
</dbReference>
<evidence type="ECO:0000256" key="8">
    <source>
        <dbReference type="ARBA" id="ARBA00039025"/>
    </source>
</evidence>
<dbReference type="InterPro" id="IPR027417">
    <property type="entry name" value="P-loop_NTPase"/>
</dbReference>
<evidence type="ECO:0000256" key="16">
    <source>
        <dbReference type="ARBA" id="ARBA00066315"/>
    </source>
</evidence>
<comment type="subunit">
    <text evidence="15">The complex is composed of two ATP-binding proteins (XacJ and XacK), two transmembrane proteins (XacH and XacI) and a solute-binding protein (XacG).</text>
</comment>